<dbReference type="RefSeq" id="WP_380203103.1">
    <property type="nucleotide sequence ID" value="NZ_JBHTEK010000001.1"/>
</dbReference>
<proteinExistence type="predicted"/>
<protein>
    <submittedName>
        <fullName evidence="2">Alpha amylase C-terminal domain-containing protein</fullName>
    </submittedName>
</protein>
<reference evidence="3" key="1">
    <citation type="journal article" date="2019" name="Int. J. Syst. Evol. Microbiol.">
        <title>The Global Catalogue of Microorganisms (GCM) 10K type strain sequencing project: providing services to taxonomists for standard genome sequencing and annotation.</title>
        <authorList>
            <consortium name="The Broad Institute Genomics Platform"/>
            <consortium name="The Broad Institute Genome Sequencing Center for Infectious Disease"/>
            <person name="Wu L."/>
            <person name="Ma J."/>
        </authorList>
    </citation>
    <scope>NUCLEOTIDE SEQUENCE [LARGE SCALE GENOMIC DNA]</scope>
    <source>
        <strain evidence="3">JCM 19635</strain>
    </source>
</reference>
<accession>A0ABW2U5B0</accession>
<feature type="domain" description="Alpha-amylase/branching enzyme C-terminal all beta" evidence="1">
    <location>
        <begin position="21"/>
        <end position="103"/>
    </location>
</feature>
<gene>
    <name evidence="2" type="ORF">ACFQT0_12270</name>
</gene>
<dbReference type="InterPro" id="IPR013780">
    <property type="entry name" value="Glyco_hydro_b"/>
</dbReference>
<keyword evidence="3" id="KW-1185">Reference proteome</keyword>
<dbReference type="Proteomes" id="UP001596513">
    <property type="component" value="Unassembled WGS sequence"/>
</dbReference>
<dbReference type="Gene3D" id="2.60.40.1180">
    <property type="entry name" value="Golgi alpha-mannosidase II"/>
    <property type="match status" value="1"/>
</dbReference>
<evidence type="ECO:0000313" key="2">
    <source>
        <dbReference type="EMBL" id="MFC7668074.1"/>
    </source>
</evidence>
<sequence length="105" mass="12117">MVHMARKYHVLGAGPATLLKHDEENKVLAFERDGLVFIVNLHVEKSLPNYRFWVTEEGKYRVVLSSDSARFGGFDRTDESFEYETFEHQLTLYIPSRVALVLARG</sequence>
<dbReference type="SUPFAM" id="SSF51011">
    <property type="entry name" value="Glycosyl hydrolase domain"/>
    <property type="match status" value="1"/>
</dbReference>
<dbReference type="EMBL" id="JBHTEK010000001">
    <property type="protein sequence ID" value="MFC7668074.1"/>
    <property type="molecule type" value="Genomic_DNA"/>
</dbReference>
<name>A0ABW2U5B0_9BACT</name>
<evidence type="ECO:0000259" key="1">
    <source>
        <dbReference type="Pfam" id="PF02806"/>
    </source>
</evidence>
<dbReference type="InterPro" id="IPR006048">
    <property type="entry name" value="A-amylase/branching_C"/>
</dbReference>
<comment type="caution">
    <text evidence="2">The sequence shown here is derived from an EMBL/GenBank/DDBJ whole genome shotgun (WGS) entry which is preliminary data.</text>
</comment>
<dbReference type="Pfam" id="PF02806">
    <property type="entry name" value="Alpha-amylase_C"/>
    <property type="match status" value="1"/>
</dbReference>
<organism evidence="2 3">
    <name type="scientific">Hymenobacter humi</name>
    <dbReference type="NCBI Taxonomy" id="1411620"/>
    <lineage>
        <taxon>Bacteria</taxon>
        <taxon>Pseudomonadati</taxon>
        <taxon>Bacteroidota</taxon>
        <taxon>Cytophagia</taxon>
        <taxon>Cytophagales</taxon>
        <taxon>Hymenobacteraceae</taxon>
        <taxon>Hymenobacter</taxon>
    </lineage>
</organism>
<dbReference type="PANTHER" id="PTHR43651:SF3">
    <property type="entry name" value="1,4-ALPHA-GLUCAN-BRANCHING ENZYME"/>
    <property type="match status" value="1"/>
</dbReference>
<evidence type="ECO:0000313" key="3">
    <source>
        <dbReference type="Proteomes" id="UP001596513"/>
    </source>
</evidence>
<dbReference type="PANTHER" id="PTHR43651">
    <property type="entry name" value="1,4-ALPHA-GLUCAN-BRANCHING ENZYME"/>
    <property type="match status" value="1"/>
</dbReference>